<dbReference type="InterPro" id="IPR015411">
    <property type="entry name" value="Rep_factor_Mcm10_C"/>
</dbReference>
<evidence type="ECO:0000256" key="7">
    <source>
        <dbReference type="ARBA" id="ARBA00022833"/>
    </source>
</evidence>
<dbReference type="eggNOG" id="KOG2673">
    <property type="taxonomic scope" value="Eukaryota"/>
</dbReference>
<dbReference type="PANTHER" id="PTHR13454:SF11">
    <property type="entry name" value="PROTEIN MCM10 HOMOLOG"/>
    <property type="match status" value="1"/>
</dbReference>
<dbReference type="InterPro" id="IPR006568">
    <property type="entry name" value="PSP_pro-rich"/>
</dbReference>
<feature type="domain" description="Replication factor Mcm10 C-terminal" evidence="10">
    <location>
        <begin position="900"/>
        <end position="1267"/>
    </location>
</feature>
<dbReference type="Pfam" id="PF22379">
    <property type="entry name" value="OB_MCM10"/>
    <property type="match status" value="1"/>
</dbReference>
<dbReference type="Pfam" id="PF09329">
    <property type="entry name" value="zf-primase"/>
    <property type="match status" value="1"/>
</dbReference>
<dbReference type="STRING" id="6211.A0A068Y8K0"/>
<keyword evidence="8" id="KW-0539">Nucleus</keyword>
<feature type="region of interest" description="Disordered" evidence="9">
    <location>
        <begin position="471"/>
        <end position="497"/>
    </location>
</feature>
<dbReference type="PANTHER" id="PTHR13454">
    <property type="entry name" value="PROTEIN MCM10 HOMOLOG"/>
    <property type="match status" value="1"/>
</dbReference>
<evidence type="ECO:0000256" key="1">
    <source>
        <dbReference type="ARBA" id="ARBA00004123"/>
    </source>
</evidence>
<feature type="region of interest" description="Disordered" evidence="9">
    <location>
        <begin position="884"/>
        <end position="921"/>
    </location>
</feature>
<dbReference type="GO" id="GO:0043596">
    <property type="term" value="C:nuclear replication fork"/>
    <property type="evidence" value="ECO:0007669"/>
    <property type="project" value="TreeGrafter"/>
</dbReference>
<dbReference type="GO" id="GO:0003697">
    <property type="term" value="F:single-stranded DNA binding"/>
    <property type="evidence" value="ECO:0007669"/>
    <property type="project" value="InterPro"/>
</dbReference>
<dbReference type="eggNOG" id="KOG3056">
    <property type="taxonomic scope" value="Eukaryota"/>
</dbReference>
<evidence type="ECO:0000256" key="8">
    <source>
        <dbReference type="ARBA" id="ARBA00023242"/>
    </source>
</evidence>
<dbReference type="OMA" id="NQHEQEC"/>
<dbReference type="Pfam" id="PF24863">
    <property type="entry name" value="zf-CCCH_Mcm10"/>
    <property type="match status" value="1"/>
</dbReference>
<dbReference type="InterPro" id="IPR015408">
    <property type="entry name" value="Znf_Mcm10/DnaG"/>
</dbReference>
<dbReference type="InterPro" id="IPR012340">
    <property type="entry name" value="NA-bd_OB-fold"/>
</dbReference>
<evidence type="ECO:0000256" key="3">
    <source>
        <dbReference type="ARBA" id="ARBA00017770"/>
    </source>
</evidence>
<evidence type="ECO:0000256" key="2">
    <source>
        <dbReference type="ARBA" id="ARBA00009679"/>
    </source>
</evidence>
<protein>
    <recommendedName>
        <fullName evidence="3">Protein MCM10 homolog</fullName>
    </recommendedName>
</protein>
<dbReference type="GO" id="GO:0006270">
    <property type="term" value="P:DNA replication initiation"/>
    <property type="evidence" value="ECO:0007669"/>
    <property type="project" value="InterPro"/>
</dbReference>
<feature type="compositionally biased region" description="Polar residues" evidence="9">
    <location>
        <begin position="312"/>
        <end position="324"/>
    </location>
</feature>
<comment type="subcellular location">
    <subcellularLocation>
        <location evidence="1">Nucleus</location>
    </subcellularLocation>
</comment>
<evidence type="ECO:0000256" key="5">
    <source>
        <dbReference type="ARBA" id="ARBA00022723"/>
    </source>
</evidence>
<name>A0A068Y8K0_ECHMU</name>
<keyword evidence="7" id="KW-0862">Zinc</keyword>
<comment type="similarity">
    <text evidence="2">Belongs to the MCM10 family.</text>
</comment>
<proteinExistence type="inferred from homology"/>
<dbReference type="InterPro" id="IPR055065">
    <property type="entry name" value="OB_MCM10"/>
</dbReference>
<keyword evidence="4" id="KW-0235">DNA replication</keyword>
<dbReference type="InterPro" id="IPR040184">
    <property type="entry name" value="Mcm10"/>
</dbReference>
<evidence type="ECO:0000256" key="9">
    <source>
        <dbReference type="SAM" id="MobiDB-lite"/>
    </source>
</evidence>
<dbReference type="Gene3D" id="2.40.50.140">
    <property type="entry name" value="Nucleic acid-binding proteins"/>
    <property type="match status" value="1"/>
</dbReference>
<evidence type="ECO:0000313" key="11">
    <source>
        <dbReference type="EMBL" id="CDS40853.1"/>
    </source>
</evidence>
<reference evidence="11" key="2">
    <citation type="submission" date="2015-11" db="EMBL/GenBank/DDBJ databases">
        <authorList>
            <person name="Zhang Y."/>
            <person name="Guo Z."/>
        </authorList>
    </citation>
    <scope>NUCLEOTIDE SEQUENCE</scope>
</reference>
<reference evidence="11" key="1">
    <citation type="journal article" date="2013" name="Nature">
        <title>The genomes of four tapeworm species reveal adaptations to parasitism.</title>
        <authorList>
            <person name="Tsai I.J."/>
            <person name="Zarowiecki M."/>
            <person name="Holroyd N."/>
            <person name="Garciarrubio A."/>
            <person name="Sanchez-Flores A."/>
            <person name="Brooks K.L."/>
            <person name="Tracey A."/>
            <person name="Bobes R.J."/>
            <person name="Fragoso G."/>
            <person name="Sciutto E."/>
            <person name="Aslett M."/>
            <person name="Beasley H."/>
            <person name="Bennett H.M."/>
            <person name="Cai J."/>
            <person name="Camicia F."/>
            <person name="Clark R."/>
            <person name="Cucher M."/>
            <person name="De Silva N."/>
            <person name="Day T.A."/>
            <person name="Deplazes P."/>
            <person name="Estrada K."/>
            <person name="Fernandez C."/>
            <person name="Holland P.W."/>
            <person name="Hou J."/>
            <person name="Hu S."/>
            <person name="Huckvale T."/>
            <person name="Hung S.S."/>
            <person name="Kamenetzky L."/>
            <person name="Keane J.A."/>
            <person name="Kiss F."/>
            <person name="Koziol U."/>
            <person name="Lambert O."/>
            <person name="Liu K."/>
            <person name="Luo X."/>
            <person name="Luo Y."/>
            <person name="Macchiaroli N."/>
            <person name="Nichol S."/>
            <person name="Paps J."/>
            <person name="Parkinson J."/>
            <person name="Pouchkina-Stantcheva N."/>
            <person name="Riddiford N."/>
            <person name="Rosenzvit M."/>
            <person name="Salinas G."/>
            <person name="Wasmuth J.D."/>
            <person name="Zamanian M."/>
            <person name="Zheng Y."/>
            <person name="Cai X."/>
            <person name="Soberon X."/>
            <person name="Olson P.D."/>
            <person name="Laclette J.P."/>
            <person name="Brehm K."/>
            <person name="Berriman M."/>
            <person name="Garciarrubio A."/>
            <person name="Bobes R.J."/>
            <person name="Fragoso G."/>
            <person name="Sanchez-Flores A."/>
            <person name="Estrada K."/>
            <person name="Cevallos M.A."/>
            <person name="Morett E."/>
            <person name="Gonzalez V."/>
            <person name="Portillo T."/>
            <person name="Ochoa-Leyva A."/>
            <person name="Jose M.V."/>
            <person name="Sciutto E."/>
            <person name="Landa A."/>
            <person name="Jimenez L."/>
            <person name="Valdes V."/>
            <person name="Carrero J.C."/>
            <person name="Larralde C."/>
            <person name="Morales-Montor J."/>
            <person name="Limon-Lason J."/>
            <person name="Soberon X."/>
            <person name="Laclette J.P."/>
        </authorList>
    </citation>
    <scope>NUCLEOTIDE SEQUENCE [LARGE SCALE GENOMIC DNA]</scope>
</reference>
<dbReference type="Pfam" id="PF09332">
    <property type="entry name" value="Mcm10"/>
    <property type="match status" value="1"/>
</dbReference>
<keyword evidence="5" id="KW-0479">Metal-binding</keyword>
<dbReference type="GO" id="GO:0008270">
    <property type="term" value="F:zinc ion binding"/>
    <property type="evidence" value="ECO:0007669"/>
    <property type="project" value="UniProtKB-KW"/>
</dbReference>
<evidence type="ECO:0000256" key="6">
    <source>
        <dbReference type="ARBA" id="ARBA00022771"/>
    </source>
</evidence>
<feature type="region of interest" description="Disordered" evidence="9">
    <location>
        <begin position="312"/>
        <end position="347"/>
    </location>
</feature>
<evidence type="ECO:0000256" key="4">
    <source>
        <dbReference type="ARBA" id="ARBA00022705"/>
    </source>
</evidence>
<evidence type="ECO:0000313" key="12">
    <source>
        <dbReference type="Proteomes" id="UP000017246"/>
    </source>
</evidence>
<organism evidence="11 12">
    <name type="scientific">Echinococcus multilocularis</name>
    <name type="common">Fox tapeworm</name>
    <dbReference type="NCBI Taxonomy" id="6211"/>
    <lineage>
        <taxon>Eukaryota</taxon>
        <taxon>Metazoa</taxon>
        <taxon>Spiralia</taxon>
        <taxon>Lophotrochozoa</taxon>
        <taxon>Platyhelminthes</taxon>
        <taxon>Cestoda</taxon>
        <taxon>Eucestoda</taxon>
        <taxon>Cyclophyllidea</taxon>
        <taxon>Taeniidae</taxon>
        <taxon>Echinococcus</taxon>
    </lineage>
</organism>
<dbReference type="Pfam" id="PF04046">
    <property type="entry name" value="PSP"/>
    <property type="match status" value="1"/>
</dbReference>
<dbReference type="InterPro" id="IPR056791">
    <property type="entry name" value="Znf_Mcm10_C"/>
</dbReference>
<accession>A0A068Y8K0</accession>
<feature type="compositionally biased region" description="Basic and acidic residues" evidence="9">
    <location>
        <begin position="889"/>
        <end position="898"/>
    </location>
</feature>
<feature type="region of interest" description="Disordered" evidence="9">
    <location>
        <begin position="1077"/>
        <end position="1122"/>
    </location>
</feature>
<keyword evidence="12" id="KW-1185">Reference proteome</keyword>
<dbReference type="GO" id="GO:0003688">
    <property type="term" value="F:DNA replication origin binding"/>
    <property type="evidence" value="ECO:0007669"/>
    <property type="project" value="TreeGrafter"/>
</dbReference>
<feature type="compositionally biased region" description="Polar residues" evidence="9">
    <location>
        <begin position="1094"/>
        <end position="1105"/>
    </location>
</feature>
<keyword evidence="6" id="KW-0863">Zinc-finger</keyword>
<sequence>MYFALHISHHDIPLHIYRMRSMGYPPGWLRKAKVEQLPFFDGEHEVGSGLEVKYNEDAIIAYPGFNVCSSKLRDEYFTLQCPSIQRRHLLKNFIFSLRNSSTNILEFSRYKESLESKDLNDLKGERQRLLSEINALENSLPLTSNHSELLNKCKELSKTRLDPSESTFLREASGSPRASLADQIFPLNAESASVDDADREGEMRGIATTAEAGFYGEVTQWSAVGESAKEQLELESEEGTAIPSSIAHLVANTSSNSGSGSSPLNISCAQKKLPELEAFSSGIQPFKPYKNLPNAQGAYNRVRNTLKRAKGNPTTLVRSETQNKPTRKLPMSEDPAPRSGLCEGRHGCRPAISMDSRLNSSSGVENRLQRSNKEKIDNQACEMDKLRYRRRHLRQDNLCILEKKDPFVVDIRGVPIVPRGTILVIMRGTIVIIEPVNPPSKAPQSGAKVQPERTQSVPAPMAAEDINKFLAHPDGESSDNSDWSDVKEEDEEEAESCGMRTAALNAVSTPSPIPQPTRDVGVAELIGPARTNMELTNLQSANTENESIFDHTGAWRSGLSEYGLQIRDSLSKIASEKHETHIEREVHRIVCASEQVANIGSRDSLTDSQRNALQISEFKRVNALASLGNSRMGSPSFSSLSKDGGYFVAVPTNIRVIRSQISSELWAARTSNRRVFSLSQYVREAVRSSGSSLQTEATVLVGVIGSKTPPHRSRNNKIFSIWRLTDLMKVGTGAPNGQNISLFLFGAVHEKLWKEPEGTVVAILKPKLLPSSENGNLTSTNAAGLSITVDSAPFVMLLGMSFDFALCAATTKVGRPCSRIVNKNICRYCDLHVKAAYHSASSMRPGFATALISKPSCSQRRGLKKLFGIPSALAQSSSAFVPHRPASMRVDRSQDSRVHSRPAVHPIDQSPSALSTASKASLQSAPSELEVPFASTLTRPTRGSLNLLRYFETASASHLTVPPPSAKDKYLKNATPQAKLYETFSTFFAGVKNKTLAQKPQIGRELEVGASDDYFVDLGPVLAQDSELNTTLTVLPSRDAARRRSEALVQTRGGIDALHQSARERTQKRILDIVSQPTSKKTKPSPLTRILGPVSSSEMNTNSKQEGCERTQKASGTWKSGKREELARLVSQGSRHADIAAANETSAEWKLLSCLEARDRIEEKLLNQHEQECQVVTCLRCRYRSLHASQTCRKEGHKLRFSIGVRRFFACRNCKTRMITLDRYPNFACTKCGESLFEKAGAIAERKGPKLAGEKLLIRGIEEKYLS</sequence>
<dbReference type="Proteomes" id="UP000017246">
    <property type="component" value="Unassembled WGS sequence"/>
</dbReference>
<dbReference type="EMBL" id="LN902841">
    <property type="protein sequence ID" value="CDS40853.1"/>
    <property type="molecule type" value="Genomic_DNA"/>
</dbReference>
<dbReference type="OrthoDB" id="6093546at2759"/>
<gene>
    <name evidence="11" type="ORF">EmuJ_000845400</name>
</gene>
<evidence type="ECO:0000259" key="10">
    <source>
        <dbReference type="SMART" id="SM01280"/>
    </source>
</evidence>
<dbReference type="AlphaFoldDB" id="A0A068Y8K0"/>
<feature type="compositionally biased region" description="Polar residues" evidence="9">
    <location>
        <begin position="909"/>
        <end position="921"/>
    </location>
</feature>
<dbReference type="SMART" id="SM01280">
    <property type="entry name" value="Mcm10"/>
    <property type="match status" value="1"/>
</dbReference>